<evidence type="ECO:0000256" key="2">
    <source>
        <dbReference type="ARBA" id="ARBA00004613"/>
    </source>
</evidence>
<dbReference type="InterPro" id="IPR024079">
    <property type="entry name" value="MetalloPept_cat_dom_sf"/>
</dbReference>
<evidence type="ECO:0000256" key="9">
    <source>
        <dbReference type="ARBA" id="ARBA00022833"/>
    </source>
</evidence>
<dbReference type="GO" id="GO:0006508">
    <property type="term" value="P:proteolysis"/>
    <property type="evidence" value="ECO:0007669"/>
    <property type="project" value="UniProtKB-KW"/>
</dbReference>
<dbReference type="InterPro" id="IPR034033">
    <property type="entry name" value="Serralysin-like"/>
</dbReference>
<gene>
    <name evidence="12" type="ORF">BB934_04665</name>
</gene>
<dbReference type="OrthoDB" id="223957at2"/>
<dbReference type="PROSITE" id="PS00330">
    <property type="entry name" value="HEMOLYSIN_CALCIUM"/>
    <property type="match status" value="1"/>
</dbReference>
<keyword evidence="7" id="KW-0677">Repeat</keyword>
<dbReference type="Pfam" id="PF08548">
    <property type="entry name" value="Peptidase_M10_C"/>
    <property type="match status" value="1"/>
</dbReference>
<dbReference type="Pfam" id="PF00353">
    <property type="entry name" value="HemolysinCabind"/>
    <property type="match status" value="1"/>
</dbReference>
<accession>A0A1B2ECB7</accession>
<keyword evidence="4" id="KW-0964">Secreted</keyword>
<dbReference type="InterPro" id="IPR018511">
    <property type="entry name" value="Hemolysin-typ_Ca-bd_CS"/>
</dbReference>
<name>A0A1B2ECB7_9HYPH</name>
<reference evidence="12" key="1">
    <citation type="submission" date="2016-07" db="EMBL/GenBank/DDBJ databases">
        <title>Microvirga ossetica sp. nov. a new species of rhizobia isolated from root nodules of the legume species Vicia alpestris Steven originated from North Ossetia region in the Caucasus.</title>
        <authorList>
            <person name="Safronova V.I."/>
            <person name="Kuznetsova I.G."/>
            <person name="Sazanova A.L."/>
            <person name="Belimov A."/>
            <person name="Andronov E."/>
            <person name="Osledkin Y.S."/>
            <person name="Onishchuk O.P."/>
            <person name="Kurchak O.N."/>
            <person name="Shaposhnikov A.I."/>
            <person name="Willems A."/>
            <person name="Tikhonovich I.A."/>
        </authorList>
    </citation>
    <scope>NUCLEOTIDE SEQUENCE [LARGE SCALE GENOMIC DNA]</scope>
    <source>
        <strain evidence="12">V5/3M</strain>
    </source>
</reference>
<dbReference type="SUPFAM" id="SSF51120">
    <property type="entry name" value="beta-Roll"/>
    <property type="match status" value="1"/>
</dbReference>
<evidence type="ECO:0000256" key="5">
    <source>
        <dbReference type="ARBA" id="ARBA00022670"/>
    </source>
</evidence>
<evidence type="ECO:0000256" key="3">
    <source>
        <dbReference type="ARBA" id="ARBA00009490"/>
    </source>
</evidence>
<dbReference type="InterPro" id="IPR013858">
    <property type="entry name" value="Peptidase_M10B_C"/>
</dbReference>
<comment type="cofactor">
    <cofactor evidence="1">
        <name>Ca(2+)</name>
        <dbReference type="ChEBI" id="CHEBI:29108"/>
    </cofactor>
</comment>
<dbReference type="PANTHER" id="PTHR10201">
    <property type="entry name" value="MATRIX METALLOPROTEINASE"/>
    <property type="match status" value="1"/>
</dbReference>
<dbReference type="SMART" id="SM00235">
    <property type="entry name" value="ZnMc"/>
    <property type="match status" value="1"/>
</dbReference>
<proteinExistence type="inferred from homology"/>
<dbReference type="CDD" id="cd04277">
    <property type="entry name" value="ZnMc_serralysin_like"/>
    <property type="match status" value="1"/>
</dbReference>
<dbReference type="SUPFAM" id="SSF55486">
    <property type="entry name" value="Metalloproteases ('zincins'), catalytic domain"/>
    <property type="match status" value="1"/>
</dbReference>
<dbReference type="EMBL" id="CP016616">
    <property type="protein sequence ID" value="ANY77613.1"/>
    <property type="molecule type" value="Genomic_DNA"/>
</dbReference>
<evidence type="ECO:0000259" key="11">
    <source>
        <dbReference type="SMART" id="SM00235"/>
    </source>
</evidence>
<keyword evidence="5" id="KW-0645">Protease</keyword>
<evidence type="ECO:0000256" key="4">
    <source>
        <dbReference type="ARBA" id="ARBA00022525"/>
    </source>
</evidence>
<dbReference type="PANTHER" id="PTHR10201:SF323">
    <property type="entry name" value="MATRIX METALLOPROTEINASE-21"/>
    <property type="match status" value="1"/>
</dbReference>
<dbReference type="GO" id="GO:0005509">
    <property type="term" value="F:calcium ion binding"/>
    <property type="evidence" value="ECO:0007669"/>
    <property type="project" value="InterPro"/>
</dbReference>
<evidence type="ECO:0000256" key="1">
    <source>
        <dbReference type="ARBA" id="ARBA00001913"/>
    </source>
</evidence>
<dbReference type="Gene3D" id="3.40.390.10">
    <property type="entry name" value="Collagenase (Catalytic Domain)"/>
    <property type="match status" value="1"/>
</dbReference>
<evidence type="ECO:0000256" key="10">
    <source>
        <dbReference type="ARBA" id="ARBA00023049"/>
    </source>
</evidence>
<dbReference type="GO" id="GO:0008270">
    <property type="term" value="F:zinc ion binding"/>
    <property type="evidence" value="ECO:0007669"/>
    <property type="project" value="InterPro"/>
</dbReference>
<protein>
    <recommendedName>
        <fullName evidence="11">Peptidase metallopeptidase domain-containing protein</fullName>
    </recommendedName>
</protein>
<dbReference type="GO" id="GO:0005615">
    <property type="term" value="C:extracellular space"/>
    <property type="evidence" value="ECO:0007669"/>
    <property type="project" value="InterPro"/>
</dbReference>
<comment type="subcellular location">
    <subcellularLocation>
        <location evidence="2">Secreted</location>
    </subcellularLocation>
</comment>
<evidence type="ECO:0000313" key="12">
    <source>
        <dbReference type="EMBL" id="ANY77613.1"/>
    </source>
</evidence>
<keyword evidence="9" id="KW-0862">Zinc</keyword>
<keyword evidence="8" id="KW-0378">Hydrolase</keyword>
<evidence type="ECO:0000256" key="7">
    <source>
        <dbReference type="ARBA" id="ARBA00022737"/>
    </source>
</evidence>
<organism evidence="12">
    <name type="scientific">Microvirga ossetica</name>
    <dbReference type="NCBI Taxonomy" id="1882682"/>
    <lineage>
        <taxon>Bacteria</taxon>
        <taxon>Pseudomonadati</taxon>
        <taxon>Pseudomonadota</taxon>
        <taxon>Alphaproteobacteria</taxon>
        <taxon>Hyphomicrobiales</taxon>
        <taxon>Methylobacteriaceae</taxon>
        <taxon>Microvirga</taxon>
    </lineage>
</organism>
<dbReference type="GO" id="GO:0031012">
    <property type="term" value="C:extracellular matrix"/>
    <property type="evidence" value="ECO:0007669"/>
    <property type="project" value="InterPro"/>
</dbReference>
<dbReference type="KEGG" id="moc:BB934_04665"/>
<dbReference type="InterPro" id="IPR006026">
    <property type="entry name" value="Peptidase_Metallo"/>
</dbReference>
<dbReference type="GO" id="GO:0004222">
    <property type="term" value="F:metalloendopeptidase activity"/>
    <property type="evidence" value="ECO:0007669"/>
    <property type="project" value="InterPro"/>
</dbReference>
<evidence type="ECO:0000256" key="6">
    <source>
        <dbReference type="ARBA" id="ARBA00022723"/>
    </source>
</evidence>
<comment type="similarity">
    <text evidence="3">Belongs to the peptidase M10B family.</text>
</comment>
<dbReference type="InterPro" id="IPR001818">
    <property type="entry name" value="Pept_M10_metallopeptidase"/>
</dbReference>
<dbReference type="InterPro" id="IPR001343">
    <property type="entry name" value="Hemolysn_Ca-bd"/>
</dbReference>
<dbReference type="RefSeq" id="WP_099508599.1">
    <property type="nucleotide sequence ID" value="NZ_CP016616.1"/>
</dbReference>
<dbReference type="PRINTS" id="PR00313">
    <property type="entry name" value="CABNDNGRPT"/>
</dbReference>
<dbReference type="Gene3D" id="2.150.10.10">
    <property type="entry name" value="Serralysin-like metalloprotease, C-terminal"/>
    <property type="match status" value="1"/>
</dbReference>
<sequence length="462" mass="49394">MSAITSYSMTGNAYIDGVLGNFKWASNNISYSFPANGSYYGTNYANAENVTNFGTLSGVQQTMAREALRIYSTVANLTFTQLDETMSQHADLRYGQSDRTPSAWAYEPSTRGEGGDVWFNRSIGYFVDPVKGGYAYQVFLHETGHALGLDHPHQGNVMPIDRDSLEYSIMSYRSYKGGSETSGFTNEAWGYDQSLMMYDIAAVQQMYGANYATNSGNTSYSWSPTTGEMFVNGAGQGRPGDNKIFLTVWDGGGTDTYDFSNYAGGLKIDLRPGEWTTTSAGQLARLKSDGSQTAVGNIANALLHQGDTRALIENAIGGSGNNTMTGNDGINLLKGGAGSDKLYGLAGNDILDGGLGADTFYGGAGADIFDYNSTKDSLSSSRDTIQDFLRGTDRIDLRSIDASTKSSGNQAFSFIGSKSFAGHAGELNFVSGVLSGDVNGDRTADFRIKIAVSSLATGDFYL</sequence>
<feature type="domain" description="Peptidase metallopeptidase" evidence="11">
    <location>
        <begin position="20"/>
        <end position="209"/>
    </location>
</feature>
<dbReference type="InterPro" id="IPR011049">
    <property type="entry name" value="Serralysin-like_metalloprot_C"/>
</dbReference>
<dbReference type="AlphaFoldDB" id="A0A1B2ECB7"/>
<keyword evidence="6" id="KW-0479">Metal-binding</keyword>
<dbReference type="Pfam" id="PF00413">
    <property type="entry name" value="Peptidase_M10"/>
    <property type="match status" value="1"/>
</dbReference>
<keyword evidence="10" id="KW-0482">Metalloprotease</keyword>
<evidence type="ECO:0000256" key="8">
    <source>
        <dbReference type="ARBA" id="ARBA00022801"/>
    </source>
</evidence>